<dbReference type="EMBL" id="FNXT01001002">
    <property type="protein sequence ID" value="SZX70683.1"/>
    <property type="molecule type" value="Genomic_DNA"/>
</dbReference>
<keyword evidence="1" id="KW-0328">Glycosyltransferase</keyword>
<dbReference type="InterPro" id="IPR006047">
    <property type="entry name" value="GH13_cat_dom"/>
</dbReference>
<evidence type="ECO:0000313" key="5">
    <source>
        <dbReference type="EMBL" id="SZX70683.1"/>
    </source>
</evidence>
<proteinExistence type="predicted"/>
<feature type="domain" description="Glycosyl hydrolase family 13 catalytic" evidence="4">
    <location>
        <begin position="119"/>
        <end position="550"/>
    </location>
</feature>
<dbReference type="AlphaFoldDB" id="A0A383WDK8"/>
<evidence type="ECO:0000256" key="3">
    <source>
        <dbReference type="SAM" id="MobiDB-lite"/>
    </source>
</evidence>
<name>A0A383WDK8_TETOB</name>
<sequence length="712" mass="78081">MQVLMRHSCQCPGSRLRTTGGSCSSIRAPAAPVHHGFRRPARSCDITASATNGSRPFNKHSEPDFPAFPVDETFPDEALATNKYQDSSLDANEALKSICAWDTEGLPKHHTSRRGVSNKVMLSTYADCIGSNIADLTGFLQAEVQDAIGSIHLLPIFPSTGDRGFAPVNYQEVDPKLGSWGDVQTLAGEYQMCLEYMVNHISPGSPQFQDYKAHGDNSAYKDMFVRWKDVWASGAPTAEELAMVRTRKPAPPVLSVEMGDGSVVPLWCTFSTQQVDIDPFSEKGWEFTEASLRSLCERGGARLIRLDAFGYVSKKAGTTCFMQGPEVWDLLARIKEVVRPYGVQLLCEVHEDFLLNIELARHGLWVYDFALPLLMLHALKFKSAEPLRHWISICPRRQITTLDTHDGMGVDDITGLAPLVDIPELERSILGRGGNINYKHFFVKPGQADVAPDHKRTTSSLHAAADFLQPDCLEGSYQSVAHQYNQTYFSAVGEDPQQYLLARAIQFFTPGVPMIYYVGLLAGSNDFEQLQNGGDCRDINRHFYSLQEARQAVRRPVVQALLELCRFRNEHPAFKGRVYVDDSGPASLLKVTWDYKGLHKAVLVADVASHAFSISHTPYSPDGLELGGVSSLDARGIFSVFSCDALDLPSRKLKRTRAMVAAAAAAAGAGVAEGSVSESDTEGSVSVGVGMNGMQQLDLSWAWKTAPAAASR</sequence>
<evidence type="ECO:0000313" key="6">
    <source>
        <dbReference type="EMBL" id="SZX75084.1"/>
    </source>
</evidence>
<dbReference type="GO" id="GO:0004645">
    <property type="term" value="F:1,4-alpha-oligoglucan phosphorylase activity"/>
    <property type="evidence" value="ECO:0007669"/>
    <property type="project" value="InterPro"/>
</dbReference>
<dbReference type="SUPFAM" id="SSF51445">
    <property type="entry name" value="(Trans)glycosidases"/>
    <property type="match status" value="1"/>
</dbReference>
<dbReference type="EMBL" id="FNXT01001224">
    <property type="protein sequence ID" value="SZX75084.1"/>
    <property type="molecule type" value="Genomic_DNA"/>
</dbReference>
<organism evidence="6 7">
    <name type="scientific">Tetradesmus obliquus</name>
    <name type="common">Green alga</name>
    <name type="synonym">Acutodesmus obliquus</name>
    <dbReference type="NCBI Taxonomy" id="3088"/>
    <lineage>
        <taxon>Eukaryota</taxon>
        <taxon>Viridiplantae</taxon>
        <taxon>Chlorophyta</taxon>
        <taxon>core chlorophytes</taxon>
        <taxon>Chlorophyceae</taxon>
        <taxon>CS clade</taxon>
        <taxon>Sphaeropleales</taxon>
        <taxon>Scenedesmaceae</taxon>
        <taxon>Tetradesmus</taxon>
    </lineage>
</organism>
<protein>
    <recommendedName>
        <fullName evidence="4">Glycosyl hydrolase family 13 catalytic domain-containing protein</fullName>
    </recommendedName>
</protein>
<dbReference type="PANTHER" id="PTHR38784:SF1">
    <property type="entry name" value="SUCROSE PHOSPHORYLASE"/>
    <property type="match status" value="1"/>
</dbReference>
<dbReference type="Gene3D" id="3.20.20.80">
    <property type="entry name" value="Glycosidases"/>
    <property type="match status" value="1"/>
</dbReference>
<accession>A0A383WDK8</accession>
<evidence type="ECO:0000256" key="1">
    <source>
        <dbReference type="ARBA" id="ARBA00022676"/>
    </source>
</evidence>
<reference evidence="6 7" key="1">
    <citation type="submission" date="2016-10" db="EMBL/GenBank/DDBJ databases">
        <authorList>
            <person name="Cai Z."/>
        </authorList>
    </citation>
    <scope>NUCLEOTIDE SEQUENCE [LARGE SCALE GENOMIC DNA]</scope>
</reference>
<dbReference type="PANTHER" id="PTHR38784">
    <property type="entry name" value="SUCROSE PHOSPHORYLASE"/>
    <property type="match status" value="1"/>
</dbReference>
<dbReference type="Gene3D" id="3.90.400.10">
    <property type="entry name" value="Oligo-1,6-glucosidase, Domain 2"/>
    <property type="match status" value="1"/>
</dbReference>
<keyword evidence="2" id="KW-0808">Transferase</keyword>
<dbReference type="SMART" id="SM00642">
    <property type="entry name" value="Aamy"/>
    <property type="match status" value="1"/>
</dbReference>
<feature type="region of interest" description="Disordered" evidence="3">
    <location>
        <begin position="49"/>
        <end position="71"/>
    </location>
</feature>
<dbReference type="Proteomes" id="UP000256970">
    <property type="component" value="Unassembled WGS sequence"/>
</dbReference>
<dbReference type="InterPro" id="IPR045857">
    <property type="entry name" value="O16G_dom_2"/>
</dbReference>
<evidence type="ECO:0000259" key="4">
    <source>
        <dbReference type="SMART" id="SM00642"/>
    </source>
</evidence>
<keyword evidence="7" id="KW-1185">Reference proteome</keyword>
<dbReference type="GO" id="GO:0005975">
    <property type="term" value="P:carbohydrate metabolic process"/>
    <property type="evidence" value="ECO:0007669"/>
    <property type="project" value="InterPro"/>
</dbReference>
<dbReference type="InterPro" id="IPR017853">
    <property type="entry name" value="GH"/>
</dbReference>
<evidence type="ECO:0000313" key="7">
    <source>
        <dbReference type="Proteomes" id="UP000256970"/>
    </source>
</evidence>
<gene>
    <name evidence="5" type="ORF">BQ4739_LOCUS10873</name>
    <name evidence="6" type="ORF">BQ4739_LOCUS15394</name>
</gene>
<dbReference type="InterPro" id="IPR022527">
    <property type="entry name" value="Sucrose_phospho"/>
</dbReference>
<evidence type="ECO:0000256" key="2">
    <source>
        <dbReference type="ARBA" id="ARBA00022679"/>
    </source>
</evidence>
<dbReference type="NCBIfam" id="TIGR03852">
    <property type="entry name" value="sucrose_gtfA"/>
    <property type="match status" value="1"/>
</dbReference>